<name>A0A1F2WQD8_9ACTN</name>
<dbReference type="STRING" id="1797197.A2Y75_00305"/>
<dbReference type="GO" id="GO:0005737">
    <property type="term" value="C:cytoplasm"/>
    <property type="evidence" value="ECO:0007669"/>
    <property type="project" value="TreeGrafter"/>
</dbReference>
<evidence type="ECO:0000259" key="2">
    <source>
        <dbReference type="PROSITE" id="PS51411"/>
    </source>
</evidence>
<evidence type="ECO:0000256" key="1">
    <source>
        <dbReference type="SAM" id="MobiDB-lite"/>
    </source>
</evidence>
<accession>A0A1F2WQD8</accession>
<evidence type="ECO:0000313" key="3">
    <source>
        <dbReference type="EMBL" id="OFW59053.1"/>
    </source>
</evidence>
<reference evidence="3 4" key="1">
    <citation type="journal article" date="2016" name="Nat. Commun.">
        <title>Thousands of microbial genomes shed light on interconnected biogeochemical processes in an aquifer system.</title>
        <authorList>
            <person name="Anantharaman K."/>
            <person name="Brown C.T."/>
            <person name="Hug L.A."/>
            <person name="Sharon I."/>
            <person name="Castelle C.J."/>
            <person name="Probst A.J."/>
            <person name="Thomas B.C."/>
            <person name="Singh A."/>
            <person name="Wilkins M.J."/>
            <person name="Karaoz U."/>
            <person name="Brodie E.L."/>
            <person name="Williams K.H."/>
            <person name="Hubbard S.S."/>
            <person name="Banfield J.F."/>
        </authorList>
    </citation>
    <scope>NUCLEOTIDE SEQUENCE [LARGE SCALE GENOMIC DNA]</scope>
</reference>
<dbReference type="AlphaFoldDB" id="A0A1F2WQD8"/>
<evidence type="ECO:0000313" key="4">
    <source>
        <dbReference type="Proteomes" id="UP000177876"/>
    </source>
</evidence>
<dbReference type="Proteomes" id="UP000177876">
    <property type="component" value="Unassembled WGS sequence"/>
</dbReference>
<dbReference type="PANTHER" id="PTHR43830">
    <property type="entry name" value="PROTEIN PSP1"/>
    <property type="match status" value="1"/>
</dbReference>
<dbReference type="InterPro" id="IPR007557">
    <property type="entry name" value="PSP1_C"/>
</dbReference>
<organism evidence="3 4">
    <name type="scientific">Candidatus Solincola sediminis</name>
    <dbReference type="NCBI Taxonomy" id="1797199"/>
    <lineage>
        <taxon>Bacteria</taxon>
        <taxon>Bacillati</taxon>
        <taxon>Actinomycetota</taxon>
        <taxon>Candidatus Geothermincolia</taxon>
        <taxon>Candidatus Geothermincolales</taxon>
        <taxon>Candidatus Geothermincolaceae</taxon>
        <taxon>Candidatus Solincola</taxon>
    </lineage>
</organism>
<dbReference type="InterPro" id="IPR047767">
    <property type="entry name" value="PSP1-like"/>
</dbReference>
<protein>
    <recommendedName>
        <fullName evidence="2">PSP1 C-terminal domain-containing protein</fullName>
    </recommendedName>
</protein>
<gene>
    <name evidence="3" type="ORF">A2Y75_00305</name>
</gene>
<dbReference type="EMBL" id="MELK01000019">
    <property type="protein sequence ID" value="OFW59053.1"/>
    <property type="molecule type" value="Genomic_DNA"/>
</dbReference>
<feature type="region of interest" description="Disordered" evidence="1">
    <location>
        <begin position="273"/>
        <end position="293"/>
    </location>
</feature>
<proteinExistence type="predicted"/>
<dbReference type="Pfam" id="PF04468">
    <property type="entry name" value="PSP1"/>
    <property type="match status" value="1"/>
</dbReference>
<comment type="caution">
    <text evidence="3">The sequence shown here is derived from an EMBL/GenBank/DDBJ whole genome shotgun (WGS) entry which is preliminary data.</text>
</comment>
<feature type="domain" description="PSP1 C-terminal" evidence="2">
    <location>
        <begin position="61"/>
        <end position="146"/>
    </location>
</feature>
<dbReference type="PROSITE" id="PS51411">
    <property type="entry name" value="PSP1_C"/>
    <property type="match status" value="1"/>
</dbReference>
<dbReference type="NCBIfam" id="NF041131">
    <property type="entry name" value="RicT_YaaT_fam"/>
    <property type="match status" value="1"/>
</dbReference>
<sequence>MPVVVGISLCKGCKVTYFDPDRLCLRSGDEVIVPTAKGVEFGVVVTPAREIPDCAMAEDIKKVVRRATDRDRQQRDRNESRKDRAFRKCQELIVKHELPMKLINIEYIFDGSSITFYFTAEGRVDFRALVRDLASALKTRIELRQIGVRDEAKMIGGLGPCGRTLCCAAFLDEFQPISIRMAKEQHLPLNPAKISGVCGRLMCCLRYEQEAYRRFTLWVPEVGEKVSTEQGDARVISHDVLEEKVVLELEDGEKMTVNADFFGPMPSDIEIETEDAEDEIVEDSDEELSEGLE</sequence>
<dbReference type="PANTHER" id="PTHR43830:SF3">
    <property type="entry name" value="PROTEIN PSP1"/>
    <property type="match status" value="1"/>
</dbReference>